<evidence type="ECO:0000256" key="1">
    <source>
        <dbReference type="ARBA" id="ARBA00007447"/>
    </source>
</evidence>
<keyword evidence="5" id="KW-1015">Disulfide bond</keyword>
<keyword evidence="7" id="KW-0812">Transmembrane</keyword>
<keyword evidence="8" id="KW-0732">Signal</keyword>
<dbReference type="FunFam" id="2.40.70.10:FF:000008">
    <property type="entry name" value="Cathepsin D"/>
    <property type="match status" value="1"/>
</dbReference>
<dbReference type="FunCoup" id="T0R407">
    <property type="interactions" value="1"/>
</dbReference>
<dbReference type="InterPro" id="IPR033121">
    <property type="entry name" value="PEPTIDASE_A1"/>
</dbReference>
<name>T0R407_SAPDV</name>
<dbReference type="InterPro" id="IPR001461">
    <property type="entry name" value="Aspartic_peptidase_A1"/>
</dbReference>
<feature type="disulfide bond" evidence="5">
    <location>
        <begin position="247"/>
        <end position="251"/>
    </location>
</feature>
<feature type="signal peptide" evidence="8">
    <location>
        <begin position="1"/>
        <end position="16"/>
    </location>
</feature>
<keyword evidence="6" id="KW-0378">Hydrolase</keyword>
<dbReference type="PRINTS" id="PR00792">
    <property type="entry name" value="PEPSIN"/>
</dbReference>
<dbReference type="GeneID" id="19942386"/>
<evidence type="ECO:0000256" key="2">
    <source>
        <dbReference type="ARBA" id="ARBA00022670"/>
    </source>
</evidence>
<keyword evidence="11" id="KW-1185">Reference proteome</keyword>
<gene>
    <name evidence="10" type="ORF">SDRG_01659</name>
</gene>
<evidence type="ECO:0000259" key="9">
    <source>
        <dbReference type="PROSITE" id="PS51767"/>
    </source>
</evidence>
<dbReference type="InterPro" id="IPR034164">
    <property type="entry name" value="Pepsin-like_dom"/>
</dbReference>
<dbReference type="GO" id="GO:0006508">
    <property type="term" value="P:proteolysis"/>
    <property type="evidence" value="ECO:0007669"/>
    <property type="project" value="UniProtKB-KW"/>
</dbReference>
<feature type="domain" description="Peptidase A1" evidence="9">
    <location>
        <begin position="48"/>
        <end position="361"/>
    </location>
</feature>
<dbReference type="PANTHER" id="PTHR47966:SF51">
    <property type="entry name" value="BETA-SITE APP-CLEAVING ENZYME, ISOFORM A-RELATED"/>
    <property type="match status" value="1"/>
</dbReference>
<reference evidence="10 11" key="1">
    <citation type="submission" date="2012-04" db="EMBL/GenBank/DDBJ databases">
        <title>The Genome Sequence of Saprolegnia declina VS20.</title>
        <authorList>
            <consortium name="The Broad Institute Genome Sequencing Platform"/>
            <person name="Russ C."/>
            <person name="Nusbaum C."/>
            <person name="Tyler B."/>
            <person name="van West P."/>
            <person name="Dieguez-Uribeondo J."/>
            <person name="de Bruijn I."/>
            <person name="Tripathy S."/>
            <person name="Jiang R."/>
            <person name="Young S.K."/>
            <person name="Zeng Q."/>
            <person name="Gargeya S."/>
            <person name="Fitzgerald M."/>
            <person name="Haas B."/>
            <person name="Abouelleil A."/>
            <person name="Alvarado L."/>
            <person name="Arachchi H.M."/>
            <person name="Berlin A."/>
            <person name="Chapman S.B."/>
            <person name="Goldberg J."/>
            <person name="Griggs A."/>
            <person name="Gujja S."/>
            <person name="Hansen M."/>
            <person name="Howarth C."/>
            <person name="Imamovic A."/>
            <person name="Larimer J."/>
            <person name="McCowen C."/>
            <person name="Montmayeur A."/>
            <person name="Murphy C."/>
            <person name="Neiman D."/>
            <person name="Pearson M."/>
            <person name="Priest M."/>
            <person name="Roberts A."/>
            <person name="Saif S."/>
            <person name="Shea T."/>
            <person name="Sisk P."/>
            <person name="Sykes S."/>
            <person name="Wortman J."/>
            <person name="Nusbaum C."/>
            <person name="Birren B."/>
        </authorList>
    </citation>
    <scope>NUCLEOTIDE SEQUENCE [LARGE SCALE GENOMIC DNA]</scope>
    <source>
        <strain evidence="10 11">VS20</strain>
    </source>
</reference>
<dbReference type="Proteomes" id="UP000030762">
    <property type="component" value="Unassembled WGS sequence"/>
</dbReference>
<dbReference type="PANTHER" id="PTHR47966">
    <property type="entry name" value="BETA-SITE APP-CLEAVING ENZYME, ISOFORM A-RELATED"/>
    <property type="match status" value="1"/>
</dbReference>
<evidence type="ECO:0000313" key="10">
    <source>
        <dbReference type="EMBL" id="EQC41701.1"/>
    </source>
</evidence>
<evidence type="ECO:0000313" key="11">
    <source>
        <dbReference type="Proteomes" id="UP000030762"/>
    </source>
</evidence>
<dbReference type="eggNOG" id="KOG1339">
    <property type="taxonomic scope" value="Eukaryota"/>
</dbReference>
<protein>
    <recommendedName>
        <fullName evidence="9">Peptidase A1 domain-containing protein</fullName>
    </recommendedName>
</protein>
<evidence type="ECO:0000256" key="7">
    <source>
        <dbReference type="SAM" id="Phobius"/>
    </source>
</evidence>
<dbReference type="EMBL" id="JH767134">
    <property type="protein sequence ID" value="EQC41701.1"/>
    <property type="molecule type" value="Genomic_DNA"/>
</dbReference>
<evidence type="ECO:0000256" key="3">
    <source>
        <dbReference type="ARBA" id="ARBA00022750"/>
    </source>
</evidence>
<sequence>MVWLRLLVAGAATAVAHHTLHLTRRLVVSSNASSVASVPLENYGNVQYVGELAFGSPQQNLSVVFDTGSSDTWVPSIDCTTCGVHAAFDAGLSSTYHSANEQFMDAYGSGAVRGVIGVDTIGLGPFTIPKARFGVVTSETKALELFIADGLVGLAFESLAKITRPTLFSQLIQDNPKLGNMFAFYMTPDPTTLGSQLHLGGYDLSVVGPNASWHYTPVVKLPDFDTFTYWAVKMNGFAVGNATTNYCAPFCFAIVDTGTSLISIPGTQFDDVVATITAGLNCDGVMCYDVALASFPALRFGMAPDNVFELQPNDYVACMDNGACRLQLQNSGDEAWWVLGDVFMKTYYTLFDAGNMRVGFACNDGVCKGGTGHIHGEDDDRTFLIWEHIFLYGSIFAAATLLLLVFYMHQHNEPSLSPAVHLPATKTHAIPIVLAVEPIDSASPLLTTERPLVTSYAEARRNYTSLPDSKV</sequence>
<accession>T0R407</accession>
<evidence type="ECO:0000256" key="6">
    <source>
        <dbReference type="RuleBase" id="RU000454"/>
    </source>
</evidence>
<dbReference type="GO" id="GO:0004190">
    <property type="term" value="F:aspartic-type endopeptidase activity"/>
    <property type="evidence" value="ECO:0007669"/>
    <property type="project" value="UniProtKB-KW"/>
</dbReference>
<dbReference type="InterPro" id="IPR001969">
    <property type="entry name" value="Aspartic_peptidase_AS"/>
</dbReference>
<feature type="active site" evidence="4">
    <location>
        <position position="256"/>
    </location>
</feature>
<dbReference type="SUPFAM" id="SSF50630">
    <property type="entry name" value="Acid proteases"/>
    <property type="match status" value="1"/>
</dbReference>
<proteinExistence type="inferred from homology"/>
<evidence type="ECO:0000256" key="5">
    <source>
        <dbReference type="PIRSR" id="PIRSR601461-2"/>
    </source>
</evidence>
<dbReference type="PROSITE" id="PS00141">
    <property type="entry name" value="ASP_PROTEASE"/>
    <property type="match status" value="2"/>
</dbReference>
<keyword evidence="7" id="KW-0472">Membrane</keyword>
<keyword evidence="3 6" id="KW-0064">Aspartyl protease</keyword>
<dbReference type="Pfam" id="PF00026">
    <property type="entry name" value="Asp"/>
    <property type="match status" value="1"/>
</dbReference>
<feature type="transmembrane region" description="Helical" evidence="7">
    <location>
        <begin position="389"/>
        <end position="408"/>
    </location>
</feature>
<dbReference type="AlphaFoldDB" id="T0R407"/>
<dbReference type="VEuPathDB" id="FungiDB:SDRG_01659"/>
<keyword evidence="2 6" id="KW-0645">Protease</keyword>
<dbReference type="RefSeq" id="XP_008605415.1">
    <property type="nucleotide sequence ID" value="XM_008607193.1"/>
</dbReference>
<dbReference type="OrthoDB" id="771136at2759"/>
<organism evidence="10 11">
    <name type="scientific">Saprolegnia diclina (strain VS20)</name>
    <dbReference type="NCBI Taxonomy" id="1156394"/>
    <lineage>
        <taxon>Eukaryota</taxon>
        <taxon>Sar</taxon>
        <taxon>Stramenopiles</taxon>
        <taxon>Oomycota</taxon>
        <taxon>Saprolegniomycetes</taxon>
        <taxon>Saprolegniales</taxon>
        <taxon>Saprolegniaceae</taxon>
        <taxon>Saprolegnia</taxon>
    </lineage>
</organism>
<dbReference type="Gene3D" id="2.40.70.10">
    <property type="entry name" value="Acid Proteases"/>
    <property type="match status" value="2"/>
</dbReference>
<comment type="similarity">
    <text evidence="1 6">Belongs to the peptidase A1 family.</text>
</comment>
<keyword evidence="7" id="KW-1133">Transmembrane helix</keyword>
<dbReference type="InterPro" id="IPR021109">
    <property type="entry name" value="Peptidase_aspartic_dom_sf"/>
</dbReference>
<dbReference type="STRING" id="1156394.T0R407"/>
<evidence type="ECO:0000256" key="4">
    <source>
        <dbReference type="PIRSR" id="PIRSR601461-1"/>
    </source>
</evidence>
<dbReference type="CDD" id="cd05471">
    <property type="entry name" value="pepsin_like"/>
    <property type="match status" value="1"/>
</dbReference>
<evidence type="ECO:0000256" key="8">
    <source>
        <dbReference type="SAM" id="SignalP"/>
    </source>
</evidence>
<dbReference type="OMA" id="FGMAPDN"/>
<feature type="active site" evidence="4">
    <location>
        <position position="66"/>
    </location>
</feature>
<dbReference type="PROSITE" id="PS51767">
    <property type="entry name" value="PEPTIDASE_A1"/>
    <property type="match status" value="1"/>
</dbReference>
<dbReference type="InParanoid" id="T0R407"/>
<feature type="chain" id="PRO_5004583703" description="Peptidase A1 domain-containing protein" evidence="8">
    <location>
        <begin position="17"/>
        <end position="471"/>
    </location>
</feature>